<evidence type="ECO:0000256" key="2">
    <source>
        <dbReference type="SAM" id="Phobius"/>
    </source>
</evidence>
<dbReference type="PANTHER" id="PTHR12121:SF36">
    <property type="entry name" value="ENDONUCLEASE_EXONUCLEASE_PHOSPHATASE DOMAIN-CONTAINING PROTEIN"/>
    <property type="match status" value="1"/>
</dbReference>
<sequence length="338" mass="36640">MDESSPSRRETLLGAGAVLAVAGGGGVLGHLFSSDDSGQSDDADDSGQSERTADSGQSDSTTDSGQSDDADDSGPPDDGPITACSFNILHETSNSDHPWESRRPRVTEAIGGLEPGLLGIQEAKPGQFSDLREAFPDYEWYGIGREGGEESEAVPVAWATNRFEMRETGEFWLSPTPEKPSIGWAARYPRISTWASLTDTATGTDIWFCNAHVSSASWRTRRNSAELIRQRAVERTKNGEVPVVSIDLNNEPSTPSYESITGQTDAGSSPVVDGRTAADEASVRGPEKTYHAFTNEPKERFDYVFTPKSADVHEYRTLEVREGGYRSDHLPVAATFEL</sequence>
<accession>A0A1I2UX61</accession>
<dbReference type="GO" id="GO:0000175">
    <property type="term" value="F:3'-5'-RNA exonuclease activity"/>
    <property type="evidence" value="ECO:0007669"/>
    <property type="project" value="TreeGrafter"/>
</dbReference>
<dbReference type="PANTHER" id="PTHR12121">
    <property type="entry name" value="CARBON CATABOLITE REPRESSOR PROTEIN 4"/>
    <property type="match status" value="1"/>
</dbReference>
<evidence type="ECO:0000313" key="3">
    <source>
        <dbReference type="EMBL" id="SFG80417.1"/>
    </source>
</evidence>
<organism evidence="3 4">
    <name type="scientific">Halopelagius inordinatus</name>
    <dbReference type="NCBI Taxonomy" id="553467"/>
    <lineage>
        <taxon>Archaea</taxon>
        <taxon>Methanobacteriati</taxon>
        <taxon>Methanobacteriota</taxon>
        <taxon>Stenosarchaea group</taxon>
        <taxon>Halobacteria</taxon>
        <taxon>Halobacteriales</taxon>
        <taxon>Haloferacaceae</taxon>
    </lineage>
</organism>
<dbReference type="STRING" id="553467.SAMN04488063_3003"/>
<keyword evidence="3" id="KW-0269">Exonuclease</keyword>
<keyword evidence="2" id="KW-1133">Transmembrane helix</keyword>
<feature type="compositionally biased region" description="Acidic residues" evidence="1">
    <location>
        <begin position="38"/>
        <end position="47"/>
    </location>
</feature>
<dbReference type="InterPro" id="IPR036691">
    <property type="entry name" value="Endo/exonu/phosph_ase_sf"/>
</dbReference>
<keyword evidence="3" id="KW-0255">Endonuclease</keyword>
<dbReference type="Proteomes" id="UP000198876">
    <property type="component" value="Unassembled WGS sequence"/>
</dbReference>
<dbReference type="Gene3D" id="3.60.10.10">
    <property type="entry name" value="Endonuclease/exonuclease/phosphatase"/>
    <property type="match status" value="1"/>
</dbReference>
<keyword evidence="2" id="KW-0812">Transmembrane</keyword>
<keyword evidence="2" id="KW-0472">Membrane</keyword>
<dbReference type="CDD" id="cd09083">
    <property type="entry name" value="EEP-1"/>
    <property type="match status" value="1"/>
</dbReference>
<dbReference type="RefSeq" id="WP_092893372.1">
    <property type="nucleotide sequence ID" value="NZ_FOOQ01000004.1"/>
</dbReference>
<proteinExistence type="predicted"/>
<dbReference type="EMBL" id="FOOQ01000004">
    <property type="protein sequence ID" value="SFG80417.1"/>
    <property type="molecule type" value="Genomic_DNA"/>
</dbReference>
<keyword evidence="4" id="KW-1185">Reference proteome</keyword>
<evidence type="ECO:0000256" key="1">
    <source>
        <dbReference type="SAM" id="MobiDB-lite"/>
    </source>
</evidence>
<dbReference type="InterPro" id="IPR050410">
    <property type="entry name" value="CCR4/nocturin_mRNA_transcr"/>
</dbReference>
<dbReference type="GO" id="GO:0004519">
    <property type="term" value="F:endonuclease activity"/>
    <property type="evidence" value="ECO:0007669"/>
    <property type="project" value="UniProtKB-KW"/>
</dbReference>
<keyword evidence="3" id="KW-0540">Nuclease</keyword>
<dbReference type="AlphaFoldDB" id="A0A1I2UX61"/>
<dbReference type="SUPFAM" id="SSF56219">
    <property type="entry name" value="DNase I-like"/>
    <property type="match status" value="1"/>
</dbReference>
<protein>
    <submittedName>
        <fullName evidence="3">Metal-dependent hydrolase, endonuclease/exonuclease/phosphatase family</fullName>
    </submittedName>
</protein>
<gene>
    <name evidence="3" type="ORF">SAMN04488063_3003</name>
</gene>
<feature type="transmembrane region" description="Helical" evidence="2">
    <location>
        <begin position="12"/>
        <end position="32"/>
    </location>
</feature>
<dbReference type="OrthoDB" id="379073at2157"/>
<feature type="region of interest" description="Disordered" evidence="1">
    <location>
        <begin position="25"/>
        <end position="84"/>
    </location>
</feature>
<reference evidence="4" key="1">
    <citation type="submission" date="2016-10" db="EMBL/GenBank/DDBJ databases">
        <authorList>
            <person name="Varghese N."/>
            <person name="Submissions S."/>
        </authorList>
    </citation>
    <scope>NUCLEOTIDE SEQUENCE [LARGE SCALE GENOMIC DNA]</scope>
    <source>
        <strain evidence="4">CGMCC 1.7739</strain>
    </source>
</reference>
<feature type="compositionally biased region" description="Acidic residues" evidence="1">
    <location>
        <begin position="66"/>
        <end position="75"/>
    </location>
</feature>
<feature type="compositionally biased region" description="Low complexity" evidence="1">
    <location>
        <begin position="54"/>
        <end position="65"/>
    </location>
</feature>
<keyword evidence="3" id="KW-0378">Hydrolase</keyword>
<name>A0A1I2UX61_9EURY</name>
<feature type="region of interest" description="Disordered" evidence="1">
    <location>
        <begin position="252"/>
        <end position="273"/>
    </location>
</feature>
<evidence type="ECO:0000313" key="4">
    <source>
        <dbReference type="Proteomes" id="UP000198876"/>
    </source>
</evidence>
<feature type="compositionally biased region" description="Polar residues" evidence="1">
    <location>
        <begin position="252"/>
        <end position="267"/>
    </location>
</feature>